<name>A0A5A5TFA2_9CHLR</name>
<dbReference type="Proteomes" id="UP000322530">
    <property type="component" value="Unassembled WGS sequence"/>
</dbReference>
<feature type="transmembrane region" description="Helical" evidence="8">
    <location>
        <begin position="133"/>
        <end position="156"/>
    </location>
</feature>
<comment type="similarity">
    <text evidence="2">Belongs to the binding-protein-dependent transport system permease family. FecCD subfamily.</text>
</comment>
<evidence type="ECO:0000256" key="1">
    <source>
        <dbReference type="ARBA" id="ARBA00004651"/>
    </source>
</evidence>
<dbReference type="InterPro" id="IPR000522">
    <property type="entry name" value="ABC_transptr_permease_BtuC"/>
</dbReference>
<evidence type="ECO:0000256" key="3">
    <source>
        <dbReference type="ARBA" id="ARBA00022448"/>
    </source>
</evidence>
<feature type="transmembrane region" description="Helical" evidence="8">
    <location>
        <begin position="106"/>
        <end position="126"/>
    </location>
</feature>
<feature type="transmembrane region" description="Helical" evidence="8">
    <location>
        <begin position="72"/>
        <end position="94"/>
    </location>
</feature>
<protein>
    <submittedName>
        <fullName evidence="9">Corrinoid ABC transporter permease</fullName>
    </submittedName>
</protein>
<dbReference type="InterPro" id="IPR037294">
    <property type="entry name" value="ABC_BtuC-like"/>
</dbReference>
<dbReference type="PANTHER" id="PTHR30472">
    <property type="entry name" value="FERRIC ENTEROBACTIN TRANSPORT SYSTEM PERMEASE PROTEIN"/>
    <property type="match status" value="1"/>
</dbReference>
<dbReference type="AlphaFoldDB" id="A0A5A5TFA2"/>
<keyword evidence="6 8" id="KW-1133">Transmembrane helix</keyword>
<dbReference type="PANTHER" id="PTHR30472:SF25">
    <property type="entry name" value="ABC TRANSPORTER PERMEASE PROTEIN MJ0876-RELATED"/>
    <property type="match status" value="1"/>
</dbReference>
<keyword evidence="5 8" id="KW-0812">Transmembrane</keyword>
<evidence type="ECO:0000256" key="6">
    <source>
        <dbReference type="ARBA" id="ARBA00022989"/>
    </source>
</evidence>
<dbReference type="GO" id="GO:0005886">
    <property type="term" value="C:plasma membrane"/>
    <property type="evidence" value="ECO:0007669"/>
    <property type="project" value="UniProtKB-SubCell"/>
</dbReference>
<dbReference type="CDD" id="cd06550">
    <property type="entry name" value="TM_ABC_iron-siderophores_like"/>
    <property type="match status" value="1"/>
</dbReference>
<sequence>MKMVIRPARRLATPVVFVFLIVALLVTMLVAISFGSVSIPFLTIIQIVLNNTGIFHFFAYWDPVLAIILLQVRLPVVLGAALVGAALAVAGALFQGMLRNPLADPYLIGTSSGAALGATIAFVLPFDTVYGTFFSLTPVLAFIGALLTVLLVYALARSNQQTPVVMLLLAGVVVNALLTACQTLILNLWPSDNFGRILGLFNWLSGGIALVGWGPLGLVAVIVLLSLCGAMALGRVLDVFALGEEAAAHLGLPVELSKFLIVIVASLLTAAAVSISGLIGFVGLVTPHLMRLLLGPRHRILIPASALAGAIFMILADLLARSVLAPTVLPVGIFTALVGGPFFLFLLRNNKREYKW</sequence>
<feature type="transmembrane region" description="Helical" evidence="8">
    <location>
        <begin position="200"/>
        <end position="233"/>
    </location>
</feature>
<feature type="transmembrane region" description="Helical" evidence="8">
    <location>
        <begin position="298"/>
        <end position="316"/>
    </location>
</feature>
<feature type="transmembrane region" description="Helical" evidence="8">
    <location>
        <begin position="39"/>
        <end position="60"/>
    </location>
</feature>
<reference evidence="9 10" key="1">
    <citation type="submission" date="2019-01" db="EMBL/GenBank/DDBJ databases">
        <title>Draft genome sequence of Dictyobacter sp. Uno17.</title>
        <authorList>
            <person name="Wang C.M."/>
            <person name="Zheng Y."/>
            <person name="Sakai Y."/>
            <person name="Abe K."/>
            <person name="Yokota A."/>
            <person name="Yabe S."/>
        </authorList>
    </citation>
    <scope>NUCLEOTIDE SEQUENCE [LARGE SCALE GENOMIC DNA]</scope>
    <source>
        <strain evidence="9 10">Uno17</strain>
    </source>
</reference>
<dbReference type="SUPFAM" id="SSF81345">
    <property type="entry name" value="ABC transporter involved in vitamin B12 uptake, BtuC"/>
    <property type="match status" value="1"/>
</dbReference>
<keyword evidence="10" id="KW-1185">Reference proteome</keyword>
<dbReference type="Gene3D" id="1.10.3470.10">
    <property type="entry name" value="ABC transporter involved in vitamin B12 uptake, BtuC"/>
    <property type="match status" value="1"/>
</dbReference>
<dbReference type="EMBL" id="BIXY01000046">
    <property type="protein sequence ID" value="GCF09584.1"/>
    <property type="molecule type" value="Genomic_DNA"/>
</dbReference>
<organism evidence="9 10">
    <name type="scientific">Dictyobacter arantiisoli</name>
    <dbReference type="NCBI Taxonomy" id="2014874"/>
    <lineage>
        <taxon>Bacteria</taxon>
        <taxon>Bacillati</taxon>
        <taxon>Chloroflexota</taxon>
        <taxon>Ktedonobacteria</taxon>
        <taxon>Ktedonobacterales</taxon>
        <taxon>Dictyobacteraceae</taxon>
        <taxon>Dictyobacter</taxon>
    </lineage>
</organism>
<keyword evidence="7 8" id="KW-0472">Membrane</keyword>
<keyword evidence="3" id="KW-0813">Transport</keyword>
<dbReference type="Pfam" id="PF01032">
    <property type="entry name" value="FecCD"/>
    <property type="match status" value="1"/>
</dbReference>
<evidence type="ECO:0000256" key="2">
    <source>
        <dbReference type="ARBA" id="ARBA00007935"/>
    </source>
</evidence>
<evidence type="ECO:0000256" key="4">
    <source>
        <dbReference type="ARBA" id="ARBA00022475"/>
    </source>
</evidence>
<gene>
    <name evidence="9" type="ORF">KDI_31480</name>
</gene>
<dbReference type="FunFam" id="1.10.3470.10:FF:000001">
    <property type="entry name" value="Vitamin B12 ABC transporter permease BtuC"/>
    <property type="match status" value="1"/>
</dbReference>
<evidence type="ECO:0000256" key="8">
    <source>
        <dbReference type="SAM" id="Phobius"/>
    </source>
</evidence>
<comment type="caution">
    <text evidence="9">The sequence shown here is derived from an EMBL/GenBank/DDBJ whole genome shotgun (WGS) entry which is preliminary data.</text>
</comment>
<evidence type="ECO:0000256" key="5">
    <source>
        <dbReference type="ARBA" id="ARBA00022692"/>
    </source>
</evidence>
<feature type="transmembrane region" description="Helical" evidence="8">
    <location>
        <begin position="328"/>
        <end position="347"/>
    </location>
</feature>
<dbReference type="RefSeq" id="WP_216368879.1">
    <property type="nucleotide sequence ID" value="NZ_BIXY01000046.1"/>
</dbReference>
<dbReference type="GO" id="GO:0022857">
    <property type="term" value="F:transmembrane transporter activity"/>
    <property type="evidence" value="ECO:0007669"/>
    <property type="project" value="InterPro"/>
</dbReference>
<evidence type="ECO:0000313" key="9">
    <source>
        <dbReference type="EMBL" id="GCF09584.1"/>
    </source>
</evidence>
<keyword evidence="4" id="KW-1003">Cell membrane</keyword>
<evidence type="ECO:0000256" key="7">
    <source>
        <dbReference type="ARBA" id="ARBA00023136"/>
    </source>
</evidence>
<proteinExistence type="inferred from homology"/>
<comment type="subcellular location">
    <subcellularLocation>
        <location evidence="1">Cell membrane</location>
        <topology evidence="1">Multi-pass membrane protein</topology>
    </subcellularLocation>
</comment>
<feature type="transmembrane region" description="Helical" evidence="8">
    <location>
        <begin position="162"/>
        <end position="188"/>
    </location>
</feature>
<accession>A0A5A5TFA2</accession>
<feature type="transmembrane region" description="Helical" evidence="8">
    <location>
        <begin position="12"/>
        <end position="33"/>
    </location>
</feature>
<feature type="transmembrane region" description="Helical" evidence="8">
    <location>
        <begin position="259"/>
        <end position="286"/>
    </location>
</feature>
<evidence type="ECO:0000313" key="10">
    <source>
        <dbReference type="Proteomes" id="UP000322530"/>
    </source>
</evidence>